<dbReference type="AlphaFoldDB" id="A0A0C9MPZ8"/>
<evidence type="ECO:0000256" key="4">
    <source>
        <dbReference type="ARBA" id="ARBA00022679"/>
    </source>
</evidence>
<feature type="compositionally biased region" description="Basic and acidic residues" evidence="11">
    <location>
        <begin position="612"/>
        <end position="641"/>
    </location>
</feature>
<dbReference type="GO" id="GO:0005524">
    <property type="term" value="F:ATP binding"/>
    <property type="evidence" value="ECO:0007669"/>
    <property type="project" value="UniProtKB-KW"/>
</dbReference>
<dbReference type="SUPFAM" id="SSF103243">
    <property type="entry name" value="KA1-like"/>
    <property type="match status" value="1"/>
</dbReference>
<evidence type="ECO:0000259" key="13">
    <source>
        <dbReference type="PROSITE" id="PS50032"/>
    </source>
</evidence>
<evidence type="ECO:0000256" key="11">
    <source>
        <dbReference type="SAM" id="MobiDB-lite"/>
    </source>
</evidence>
<protein>
    <recommendedName>
        <fullName evidence="2">non-specific serine/threonine protein kinase</fullName>
        <ecNumber evidence="2">2.7.11.1</ecNumber>
    </recommendedName>
</protein>
<dbReference type="InterPro" id="IPR001772">
    <property type="entry name" value="KA1_dom"/>
</dbReference>
<evidence type="ECO:0000256" key="7">
    <source>
        <dbReference type="ARBA" id="ARBA00022840"/>
    </source>
</evidence>
<evidence type="ECO:0000256" key="8">
    <source>
        <dbReference type="ARBA" id="ARBA00038181"/>
    </source>
</evidence>
<feature type="domain" description="KA1" evidence="13">
    <location>
        <begin position="757"/>
        <end position="807"/>
    </location>
</feature>
<dbReference type="Pfam" id="PF00069">
    <property type="entry name" value="Pkinase"/>
    <property type="match status" value="1"/>
</dbReference>
<dbReference type="GO" id="GO:0106310">
    <property type="term" value="F:protein serine kinase activity"/>
    <property type="evidence" value="ECO:0007669"/>
    <property type="project" value="RHEA"/>
</dbReference>
<comment type="catalytic activity">
    <reaction evidence="9">
        <text>L-threonyl-[protein] + ATP = O-phospho-L-threonyl-[protein] + ADP + H(+)</text>
        <dbReference type="Rhea" id="RHEA:46608"/>
        <dbReference type="Rhea" id="RHEA-COMP:11060"/>
        <dbReference type="Rhea" id="RHEA-COMP:11605"/>
        <dbReference type="ChEBI" id="CHEBI:15378"/>
        <dbReference type="ChEBI" id="CHEBI:30013"/>
        <dbReference type="ChEBI" id="CHEBI:30616"/>
        <dbReference type="ChEBI" id="CHEBI:61977"/>
        <dbReference type="ChEBI" id="CHEBI:456216"/>
        <dbReference type="EC" id="2.7.11.1"/>
    </reaction>
</comment>
<dbReference type="SUPFAM" id="SSF56112">
    <property type="entry name" value="Protein kinase-like (PK-like)"/>
    <property type="match status" value="1"/>
</dbReference>
<dbReference type="OrthoDB" id="193931at2759"/>
<feature type="region of interest" description="Disordered" evidence="11">
    <location>
        <begin position="467"/>
        <end position="548"/>
    </location>
</feature>
<feature type="region of interest" description="Disordered" evidence="11">
    <location>
        <begin position="1"/>
        <end position="32"/>
    </location>
</feature>
<keyword evidence="15" id="KW-1185">Reference proteome</keyword>
<dbReference type="PROSITE" id="PS50032">
    <property type="entry name" value="KA1"/>
    <property type="match status" value="1"/>
</dbReference>
<dbReference type="InterPro" id="IPR028375">
    <property type="entry name" value="KA1/Ssp2_C"/>
</dbReference>
<dbReference type="GO" id="GO:0035556">
    <property type="term" value="P:intracellular signal transduction"/>
    <property type="evidence" value="ECO:0007669"/>
    <property type="project" value="TreeGrafter"/>
</dbReference>
<dbReference type="GO" id="GO:0000226">
    <property type="term" value="P:microtubule cytoskeleton organization"/>
    <property type="evidence" value="ECO:0007669"/>
    <property type="project" value="TreeGrafter"/>
</dbReference>
<keyword evidence="7" id="KW-0067">ATP-binding</keyword>
<evidence type="ECO:0000259" key="12">
    <source>
        <dbReference type="PROSITE" id="PS50011"/>
    </source>
</evidence>
<feature type="region of interest" description="Disordered" evidence="11">
    <location>
        <begin position="612"/>
        <end position="658"/>
    </location>
</feature>
<evidence type="ECO:0000256" key="9">
    <source>
        <dbReference type="ARBA" id="ARBA00047899"/>
    </source>
</evidence>
<dbReference type="InterPro" id="IPR008271">
    <property type="entry name" value="Ser/Thr_kinase_AS"/>
</dbReference>
<reference evidence="14" key="1">
    <citation type="submission" date="2014-09" db="EMBL/GenBank/DDBJ databases">
        <title>Draft genome sequence of an oleaginous Mucoromycotina fungus Mucor ambiguus NBRC6742.</title>
        <authorList>
            <person name="Takeda I."/>
            <person name="Yamane N."/>
            <person name="Morita T."/>
            <person name="Tamano K."/>
            <person name="Machida M."/>
            <person name="Baker S."/>
            <person name="Koike H."/>
        </authorList>
    </citation>
    <scope>NUCLEOTIDE SEQUENCE</scope>
    <source>
        <strain evidence="14">NBRC 6742</strain>
    </source>
</reference>
<proteinExistence type="inferred from homology"/>
<gene>
    <name evidence="14" type="ORF">MAM1_0054c03547</name>
</gene>
<dbReference type="InterPro" id="IPR011009">
    <property type="entry name" value="Kinase-like_dom_sf"/>
</dbReference>
<dbReference type="Pfam" id="PF02149">
    <property type="entry name" value="KA1"/>
    <property type="match status" value="1"/>
</dbReference>
<keyword evidence="4" id="KW-0808">Transferase</keyword>
<dbReference type="Proteomes" id="UP000053815">
    <property type="component" value="Unassembled WGS sequence"/>
</dbReference>
<evidence type="ECO:0000256" key="3">
    <source>
        <dbReference type="ARBA" id="ARBA00022527"/>
    </source>
</evidence>
<comment type="catalytic activity">
    <reaction evidence="10">
        <text>L-seryl-[protein] + ATP = O-phospho-L-seryl-[protein] + ADP + H(+)</text>
        <dbReference type="Rhea" id="RHEA:17989"/>
        <dbReference type="Rhea" id="RHEA-COMP:9863"/>
        <dbReference type="Rhea" id="RHEA-COMP:11604"/>
        <dbReference type="ChEBI" id="CHEBI:15378"/>
        <dbReference type="ChEBI" id="CHEBI:29999"/>
        <dbReference type="ChEBI" id="CHEBI:30616"/>
        <dbReference type="ChEBI" id="CHEBI:83421"/>
        <dbReference type="ChEBI" id="CHEBI:456216"/>
        <dbReference type="EC" id="2.7.11.1"/>
    </reaction>
</comment>
<dbReference type="Gene3D" id="1.10.510.10">
    <property type="entry name" value="Transferase(Phosphotransferase) domain 1"/>
    <property type="match status" value="1"/>
</dbReference>
<dbReference type="CDD" id="cd12121">
    <property type="entry name" value="MARK_C_like"/>
    <property type="match status" value="1"/>
</dbReference>
<dbReference type="PROSITE" id="PS00108">
    <property type="entry name" value="PROTEIN_KINASE_ST"/>
    <property type="match status" value="1"/>
</dbReference>
<feature type="compositionally biased region" description="Low complexity" evidence="11">
    <location>
        <begin position="485"/>
        <end position="505"/>
    </location>
</feature>
<keyword evidence="6 14" id="KW-0418">Kinase</keyword>
<feature type="compositionally biased region" description="Basic and acidic residues" evidence="11">
    <location>
        <begin position="1"/>
        <end position="10"/>
    </location>
</feature>
<dbReference type="Gene3D" id="3.30.310.80">
    <property type="entry name" value="Kinase associated domain 1, KA1"/>
    <property type="match status" value="1"/>
</dbReference>
<evidence type="ECO:0000256" key="10">
    <source>
        <dbReference type="ARBA" id="ARBA00048679"/>
    </source>
</evidence>
<dbReference type="PANTHER" id="PTHR24346:SF82">
    <property type="entry name" value="KP78A-RELATED"/>
    <property type="match status" value="1"/>
</dbReference>
<dbReference type="STRING" id="91626.A0A0C9MPZ8"/>
<dbReference type="SMART" id="SM00220">
    <property type="entry name" value="S_TKc"/>
    <property type="match status" value="1"/>
</dbReference>
<evidence type="ECO:0000256" key="5">
    <source>
        <dbReference type="ARBA" id="ARBA00022741"/>
    </source>
</evidence>
<evidence type="ECO:0000256" key="2">
    <source>
        <dbReference type="ARBA" id="ARBA00012513"/>
    </source>
</evidence>
<name>A0A0C9MPZ8_9FUNG</name>
<comment type="similarity">
    <text evidence="8">Belongs to the protein kinase superfamily. CAMK Ser/Thr protein kinase family. Smok subfamily.</text>
</comment>
<dbReference type="PANTHER" id="PTHR24346">
    <property type="entry name" value="MAP/MICROTUBULE AFFINITY-REGULATING KINASE"/>
    <property type="match status" value="1"/>
</dbReference>
<dbReference type="PROSITE" id="PS50011">
    <property type="entry name" value="PROTEIN_KINASE_DOM"/>
    <property type="match status" value="1"/>
</dbReference>
<evidence type="ECO:0000256" key="6">
    <source>
        <dbReference type="ARBA" id="ARBA00022777"/>
    </source>
</evidence>
<evidence type="ECO:0000313" key="14">
    <source>
        <dbReference type="EMBL" id="GAN04088.1"/>
    </source>
</evidence>
<comment type="similarity">
    <text evidence="1">Belongs to the protein kinase superfamily. CAMK Ser/Thr protein kinase family. NIM1 subfamily.</text>
</comment>
<evidence type="ECO:0000256" key="1">
    <source>
        <dbReference type="ARBA" id="ARBA00010791"/>
    </source>
</evidence>
<feature type="domain" description="Protein kinase" evidence="12">
    <location>
        <begin position="43"/>
        <end position="296"/>
    </location>
</feature>
<dbReference type="GO" id="GO:0005737">
    <property type="term" value="C:cytoplasm"/>
    <property type="evidence" value="ECO:0007669"/>
    <property type="project" value="TreeGrafter"/>
</dbReference>
<dbReference type="EMBL" id="DF836343">
    <property type="protein sequence ID" value="GAN04088.1"/>
    <property type="molecule type" value="Genomic_DNA"/>
</dbReference>
<accession>A0A0C9MPZ8</accession>
<organism evidence="14">
    <name type="scientific">Mucor ambiguus</name>
    <dbReference type="NCBI Taxonomy" id="91626"/>
    <lineage>
        <taxon>Eukaryota</taxon>
        <taxon>Fungi</taxon>
        <taxon>Fungi incertae sedis</taxon>
        <taxon>Mucoromycota</taxon>
        <taxon>Mucoromycotina</taxon>
        <taxon>Mucoromycetes</taxon>
        <taxon>Mucorales</taxon>
        <taxon>Mucorineae</taxon>
        <taxon>Mucoraceae</taxon>
        <taxon>Mucor</taxon>
    </lineage>
</organism>
<dbReference type="EC" id="2.7.11.1" evidence="2"/>
<keyword evidence="3" id="KW-0723">Serine/threonine-protein kinase</keyword>
<evidence type="ECO:0000313" key="15">
    <source>
        <dbReference type="Proteomes" id="UP000053815"/>
    </source>
</evidence>
<dbReference type="InterPro" id="IPR000719">
    <property type="entry name" value="Prot_kinase_dom"/>
</dbReference>
<dbReference type="GO" id="GO:0004674">
    <property type="term" value="F:protein serine/threonine kinase activity"/>
    <property type="evidence" value="ECO:0007669"/>
    <property type="project" value="UniProtKB-KW"/>
</dbReference>
<keyword evidence="5" id="KW-0547">Nucleotide-binding</keyword>
<dbReference type="FunFam" id="1.10.510.10:FF:000002">
    <property type="entry name" value="Non-specific serine/threonine protein kinase"/>
    <property type="match status" value="1"/>
</dbReference>
<sequence>MESPIKELPHQTHNSNNHHSHHHTTNSNDAHAMMRPRRVIGKFFLSKTLGKGSMGKVAVKIVPRRLTLNNPTPPTKKERDVEISREVRTIREASIMLLLDHPFIARLDEMVLVDNFYYLFMEYVDGGQLLDYIISHGKLKERQARQFARQIASALDYCHRNSIVHRDLKVENILISRSGTIKIIDFGLSNVFSPQSHLSTFCGSLYFAAPELLDGRMYTGPEVDVWSFGVVLYVLVVGQVPFDDPSMAGMHAKVKQGHVEYPGHLSSDCKSLLQRMLVTHRKQRATMSEVIVHPWMNKGYDAPVENYLAKRKPLQLPVDMNVVRGMRGFEFGTEEAIKSELEAIITSEAYQSSAKQVELMSERSFEEVPSSHLLRRRSFSYAMNDPQSMPAAYHPLISIYYLVQERMQRDALAKRHMDQQEYLSDGSSKQEEDTIGVSYSAHGKTHVQQQTAQQEQAVVNQALEVVPRSPGASPDHGRGHRRQISDASATSTLSASTSTSTNGSTNKPNILRRLGRRLSRQHHPEEEEGEANRPMANTRQSRRGSDAVPVIITKQTTLEDAPIVTLNGAPVLAEHHLSSATQCHGSSDDDKLSKKFNNLLKRATSITVKDLPSTKHGTEHKTATAADHFDRRPSTVVERRGPASLSAGQDNEARRHRQDTAASALLTLPTSDPVFTVKEEEHVDLDKKQKADDAVKSVYLKGLFSVATTSNKKASVIRQEIIRILDKKNILYREKKDRFECFMGGDIISDDDDTTDTNKDPLAVRFDIYIVKIPLLWGMRGVRFRRVSGDPWRYKNTCSTILDSLNL</sequence>